<dbReference type="RefSeq" id="WP_211042594.1">
    <property type="nucleotide sequence ID" value="NZ_JAELVF020000001.1"/>
</dbReference>
<organism evidence="2 3">
    <name type="scientific">Streptomyces tardus</name>
    <dbReference type="NCBI Taxonomy" id="2780544"/>
    <lineage>
        <taxon>Bacteria</taxon>
        <taxon>Bacillati</taxon>
        <taxon>Actinomycetota</taxon>
        <taxon>Actinomycetes</taxon>
        <taxon>Kitasatosporales</taxon>
        <taxon>Streptomycetaceae</taxon>
        <taxon>Streptomyces</taxon>
    </lineage>
</organism>
<feature type="chain" id="PRO_5037820169" evidence="1">
    <location>
        <begin position="28"/>
        <end position="81"/>
    </location>
</feature>
<accession>A0A949N0X0</accession>
<feature type="signal peptide" evidence="1">
    <location>
        <begin position="1"/>
        <end position="27"/>
    </location>
</feature>
<proteinExistence type="predicted"/>
<protein>
    <submittedName>
        <fullName evidence="2">Uncharacterized protein</fullName>
    </submittedName>
</protein>
<comment type="caution">
    <text evidence="2">The sequence shown here is derived from an EMBL/GenBank/DDBJ whole genome shotgun (WGS) entry which is preliminary data.</text>
</comment>
<sequence>MRITMRSLVAAATVAGMMAFGAATAQAHDSGKVHKESYELEIEVGDVFAPEAEVENSEFVQIDQSVTAIVTEVTFGDMVMD</sequence>
<name>A0A949N0X0_9ACTN</name>
<gene>
    <name evidence="2" type="ORF">JGS22_005780</name>
</gene>
<evidence type="ECO:0000256" key="1">
    <source>
        <dbReference type="SAM" id="SignalP"/>
    </source>
</evidence>
<evidence type="ECO:0000313" key="2">
    <source>
        <dbReference type="EMBL" id="MBU7597155.1"/>
    </source>
</evidence>
<keyword evidence="3" id="KW-1185">Reference proteome</keyword>
<dbReference type="AlphaFoldDB" id="A0A949N0X0"/>
<evidence type="ECO:0000313" key="3">
    <source>
        <dbReference type="Proteomes" id="UP000694501"/>
    </source>
</evidence>
<dbReference type="EMBL" id="JAELVF020000001">
    <property type="protein sequence ID" value="MBU7597155.1"/>
    <property type="molecule type" value="Genomic_DNA"/>
</dbReference>
<dbReference type="Proteomes" id="UP000694501">
    <property type="component" value="Unassembled WGS sequence"/>
</dbReference>
<reference evidence="2" key="1">
    <citation type="submission" date="2021-06" db="EMBL/GenBank/DDBJ databases">
        <title>Sequencing of actinobacteria type strains.</title>
        <authorList>
            <person name="Nguyen G.-S."/>
            <person name="Wentzel A."/>
        </authorList>
    </citation>
    <scope>NUCLEOTIDE SEQUENCE</scope>
    <source>
        <strain evidence="2">P38-E01</strain>
    </source>
</reference>
<keyword evidence="1" id="KW-0732">Signal</keyword>